<keyword evidence="2" id="KW-0413">Isomerase</keyword>
<dbReference type="Pfam" id="PF01361">
    <property type="entry name" value="Tautomerase"/>
    <property type="match status" value="1"/>
</dbReference>
<dbReference type="Gene3D" id="3.30.429.10">
    <property type="entry name" value="Macrophage Migration Inhibitory Factor"/>
    <property type="match status" value="1"/>
</dbReference>
<dbReference type="EMBL" id="QFPP01000067">
    <property type="protein sequence ID" value="PZQ75979.1"/>
    <property type="molecule type" value="Genomic_DNA"/>
</dbReference>
<evidence type="ECO:0000313" key="5">
    <source>
        <dbReference type="Proteomes" id="UP000249135"/>
    </source>
</evidence>
<accession>A0A2W5QHX3</accession>
<dbReference type="PANTHER" id="PTHR35530:SF1">
    <property type="entry name" value="2-HYDROXYMUCONATE TAUTOMERASE"/>
    <property type="match status" value="1"/>
</dbReference>
<dbReference type="AlphaFoldDB" id="A0A2W5QHX3"/>
<comment type="similarity">
    <text evidence="1">Belongs to the 4-oxalocrotonate tautomerase family.</text>
</comment>
<dbReference type="InterPro" id="IPR014347">
    <property type="entry name" value="Tautomerase/MIF_sf"/>
</dbReference>
<feature type="domain" description="4-oxalocrotonate tautomerase-like" evidence="3">
    <location>
        <begin position="2"/>
        <end position="60"/>
    </location>
</feature>
<dbReference type="NCBIfam" id="NF001966">
    <property type="entry name" value="PRK00745.1"/>
    <property type="match status" value="1"/>
</dbReference>
<evidence type="ECO:0000256" key="2">
    <source>
        <dbReference type="ARBA" id="ARBA00023235"/>
    </source>
</evidence>
<comment type="caution">
    <text evidence="4">The sequence shown here is derived from an EMBL/GenBank/DDBJ whole genome shotgun (WGS) entry which is preliminary data.</text>
</comment>
<dbReference type="SUPFAM" id="SSF55331">
    <property type="entry name" value="Tautomerase/MIF"/>
    <property type="match status" value="1"/>
</dbReference>
<dbReference type="Proteomes" id="UP000249135">
    <property type="component" value="Unassembled WGS sequence"/>
</dbReference>
<protein>
    <submittedName>
        <fullName evidence="4">4-oxalocrotonate tautomerase</fullName>
    </submittedName>
</protein>
<reference evidence="4 5" key="1">
    <citation type="submission" date="2017-08" db="EMBL/GenBank/DDBJ databases">
        <title>Infants hospitalized years apart are colonized by the same room-sourced microbial strains.</title>
        <authorList>
            <person name="Brooks B."/>
            <person name="Olm M.R."/>
            <person name="Firek B.A."/>
            <person name="Baker R."/>
            <person name="Thomas B.C."/>
            <person name="Morowitz M.J."/>
            <person name="Banfield J.F."/>
        </authorList>
    </citation>
    <scope>NUCLEOTIDE SEQUENCE [LARGE SCALE GENOMIC DNA]</scope>
    <source>
        <strain evidence="4">S2_005_003_R2_41</strain>
    </source>
</reference>
<proteinExistence type="inferred from homology"/>
<sequence length="76" mass="7860">MPTIRVELLEGRTPEQKRALAEALTEATVRTLGSSPGAVDVLFFDVPRHNWATGGVLWSDKAAAPAPAGTASGSSA</sequence>
<dbReference type="InterPro" id="IPR004370">
    <property type="entry name" value="4-OT-like_dom"/>
</dbReference>
<evidence type="ECO:0000259" key="3">
    <source>
        <dbReference type="Pfam" id="PF01361"/>
    </source>
</evidence>
<evidence type="ECO:0000313" key="4">
    <source>
        <dbReference type="EMBL" id="PZQ75979.1"/>
    </source>
</evidence>
<evidence type="ECO:0000256" key="1">
    <source>
        <dbReference type="ARBA" id="ARBA00006723"/>
    </source>
</evidence>
<dbReference type="PANTHER" id="PTHR35530">
    <property type="entry name" value="TAUTOMERASE-RELATED"/>
    <property type="match status" value="1"/>
</dbReference>
<organism evidence="4 5">
    <name type="scientific">Variovorax paradoxus</name>
    <dbReference type="NCBI Taxonomy" id="34073"/>
    <lineage>
        <taxon>Bacteria</taxon>
        <taxon>Pseudomonadati</taxon>
        <taxon>Pseudomonadota</taxon>
        <taxon>Betaproteobacteria</taxon>
        <taxon>Burkholderiales</taxon>
        <taxon>Comamonadaceae</taxon>
        <taxon>Variovorax</taxon>
    </lineage>
</organism>
<dbReference type="GO" id="GO:0016853">
    <property type="term" value="F:isomerase activity"/>
    <property type="evidence" value="ECO:0007669"/>
    <property type="project" value="UniProtKB-KW"/>
</dbReference>
<name>A0A2W5QHX3_VARPD</name>
<gene>
    <name evidence="4" type="ORF">DI563_08125</name>
</gene>